<comment type="caution">
    <text evidence="1">The sequence shown here is derived from an EMBL/GenBank/DDBJ whole genome shotgun (WGS) entry which is preliminary data.</text>
</comment>
<dbReference type="EMBL" id="WEGI01000014">
    <property type="protein sequence ID" value="MQY30669.1"/>
    <property type="molecule type" value="Genomic_DNA"/>
</dbReference>
<evidence type="ECO:0000313" key="1">
    <source>
        <dbReference type="EMBL" id="MQY30669.1"/>
    </source>
</evidence>
<evidence type="ECO:0008006" key="3">
    <source>
        <dbReference type="Google" id="ProtNLM"/>
    </source>
</evidence>
<sequence length="266" mass="28132">MTRPSTIGAYDEPALAQRYAGADPVDWYGATVYPLYSESLGEDPVVVSLALHESSPPPGLLGLGIGLSVIGGHVALGERRLLGVDVWSDAIAAGISLDVCAASPEAAITLTPVWMESGGEVMSWAGNYGVVIDRSSTGNPLLRCSVGVGPVSFADLVVEVAVRIVATDASRYRSALYELGAAMHGRGDMDQACELWTQAAARGHAGAAYDLGVLRYRRGELREAEHWWRVAADHGDVRAMAGLAAVLRRQGNLVEAQAWRDYAGTV</sequence>
<accession>A0A7K0DXZ9</accession>
<dbReference type="InterPro" id="IPR011990">
    <property type="entry name" value="TPR-like_helical_dom_sf"/>
</dbReference>
<name>A0A7K0DXZ9_9NOCA</name>
<gene>
    <name evidence="1" type="ORF">NRB56_62710</name>
</gene>
<proteinExistence type="predicted"/>
<dbReference type="Gene3D" id="1.25.40.10">
    <property type="entry name" value="Tetratricopeptide repeat domain"/>
    <property type="match status" value="1"/>
</dbReference>
<dbReference type="OrthoDB" id="2850580at2"/>
<organism evidence="1 2">
    <name type="scientific">Nocardia aurantia</name>
    <dbReference type="NCBI Taxonomy" id="2585199"/>
    <lineage>
        <taxon>Bacteria</taxon>
        <taxon>Bacillati</taxon>
        <taxon>Actinomycetota</taxon>
        <taxon>Actinomycetes</taxon>
        <taxon>Mycobacteriales</taxon>
        <taxon>Nocardiaceae</taxon>
        <taxon>Nocardia</taxon>
    </lineage>
</organism>
<dbReference type="RefSeq" id="WP_153347901.1">
    <property type="nucleotide sequence ID" value="NZ_WEGI01000014.1"/>
</dbReference>
<reference evidence="1 2" key="1">
    <citation type="submission" date="2019-10" db="EMBL/GenBank/DDBJ databases">
        <title>Nocardia macrotermitis sp. nov. and Nocardia aurantia sp. nov., isolated from the gut of fungus growing-termite Macrotermes natalensis.</title>
        <authorList>
            <person name="Benndorf R."/>
            <person name="Schwitalla J."/>
            <person name="Martin K."/>
            <person name="De Beer W."/>
            <person name="Kaster A.-K."/>
            <person name="Vollmers J."/>
            <person name="Poulsen M."/>
            <person name="Beemelmanns C."/>
        </authorList>
    </citation>
    <scope>NUCLEOTIDE SEQUENCE [LARGE SCALE GENOMIC DNA]</scope>
    <source>
        <strain evidence="1 2">RB56</strain>
    </source>
</reference>
<keyword evidence="2" id="KW-1185">Reference proteome</keyword>
<dbReference type="AlphaFoldDB" id="A0A7K0DXZ9"/>
<dbReference type="SUPFAM" id="SSF81901">
    <property type="entry name" value="HCP-like"/>
    <property type="match status" value="1"/>
</dbReference>
<protein>
    <recommendedName>
        <fullName evidence="3">Tetratricopeptide repeat protein</fullName>
    </recommendedName>
</protein>
<evidence type="ECO:0000313" key="2">
    <source>
        <dbReference type="Proteomes" id="UP000431401"/>
    </source>
</evidence>
<dbReference type="Proteomes" id="UP000431401">
    <property type="component" value="Unassembled WGS sequence"/>
</dbReference>